<accession>W9B5Y1</accession>
<feature type="signal peptide" evidence="1">
    <location>
        <begin position="1"/>
        <end position="15"/>
    </location>
</feature>
<organism evidence="2 3">
    <name type="scientific">Mycolicibacterium cosmeticum</name>
    <dbReference type="NCBI Taxonomy" id="258533"/>
    <lineage>
        <taxon>Bacteria</taxon>
        <taxon>Bacillati</taxon>
        <taxon>Actinomycetota</taxon>
        <taxon>Actinomycetes</taxon>
        <taxon>Mycobacteriales</taxon>
        <taxon>Mycobacteriaceae</taxon>
        <taxon>Mycolicibacterium</taxon>
    </lineage>
</organism>
<dbReference type="eggNOG" id="ENOG5031Y83">
    <property type="taxonomic scope" value="Bacteria"/>
</dbReference>
<evidence type="ECO:0000313" key="2">
    <source>
        <dbReference type="EMBL" id="CDO10437.1"/>
    </source>
</evidence>
<dbReference type="Proteomes" id="UP000028870">
    <property type="component" value="Unassembled WGS sequence"/>
</dbReference>
<dbReference type="AlphaFoldDB" id="W9B5Y1"/>
<feature type="chain" id="PRO_5039460980" evidence="1">
    <location>
        <begin position="16"/>
        <end position="87"/>
    </location>
</feature>
<dbReference type="EMBL" id="CCBB010000003">
    <property type="protein sequence ID" value="CDO10437.1"/>
    <property type="molecule type" value="Genomic_DNA"/>
</dbReference>
<protein>
    <submittedName>
        <fullName evidence="2">Uncharacterized protein</fullName>
    </submittedName>
</protein>
<comment type="caution">
    <text evidence="2">The sequence shown here is derived from an EMBL/GenBank/DDBJ whole genome shotgun (WGS) entry which is preliminary data.</text>
</comment>
<keyword evidence="1" id="KW-0732">Signal</keyword>
<evidence type="ECO:0000313" key="3">
    <source>
        <dbReference type="Proteomes" id="UP000028870"/>
    </source>
</evidence>
<reference evidence="2" key="1">
    <citation type="submission" date="2014-03" db="EMBL/GenBank/DDBJ databases">
        <title>Draft Genome Sequence of Mycobacterium cosmeticum DSM 44829.</title>
        <authorList>
            <person name="Croce O."/>
            <person name="Robert C."/>
            <person name="Raoult D."/>
            <person name="Drancourt M."/>
        </authorList>
    </citation>
    <scope>NUCLEOTIDE SEQUENCE [LARGE SCALE GENOMIC DNA]</scope>
    <source>
        <strain evidence="2">DSM 44829</strain>
    </source>
</reference>
<proteinExistence type="predicted"/>
<reference evidence="2" key="2">
    <citation type="submission" date="2014-03" db="EMBL/GenBank/DDBJ databases">
        <authorList>
            <person name="Urmite Genomes"/>
        </authorList>
    </citation>
    <scope>NUCLEOTIDE SEQUENCE</scope>
    <source>
        <strain evidence="2">DSM 44829</strain>
    </source>
</reference>
<keyword evidence="3" id="KW-1185">Reference proteome</keyword>
<sequence>MVVVSAALVAVLALAEIASGPHQRDDASFRAGYAAASNGTMVRAAMTEPGVTPTVFCDALAEKNSVPGIVARDFLAGCRRAVADAME</sequence>
<evidence type="ECO:0000256" key="1">
    <source>
        <dbReference type="SAM" id="SignalP"/>
    </source>
</evidence>
<gene>
    <name evidence="2" type="ORF">BN977_05270</name>
</gene>
<name>W9B5Y1_MYCCO</name>